<keyword evidence="6" id="KW-0645">Protease</keyword>
<dbReference type="PANTHER" id="PTHR11533">
    <property type="entry name" value="PROTEASE M1 ZINC METALLOPROTEASE"/>
    <property type="match status" value="1"/>
</dbReference>
<dbReference type="InterPro" id="IPR042097">
    <property type="entry name" value="Aminopeptidase_N-like_N_sf"/>
</dbReference>
<evidence type="ECO:0000259" key="14">
    <source>
        <dbReference type="Pfam" id="PF01433"/>
    </source>
</evidence>
<keyword evidence="8" id="KW-0378">Hydrolase</keyword>
<evidence type="ECO:0000256" key="9">
    <source>
        <dbReference type="ARBA" id="ARBA00022833"/>
    </source>
</evidence>
<reference evidence="16 17" key="1">
    <citation type="submission" date="2022-06" db="EMBL/GenBank/DDBJ databases">
        <title>Actinoplanes abujensis sp. nov., isolated from Nigerian arid soil.</title>
        <authorList>
            <person name="Ding P."/>
        </authorList>
    </citation>
    <scope>NUCLEOTIDE SEQUENCE [LARGE SCALE GENOMIC DNA]</scope>
    <source>
        <strain evidence="17">TRM88002</strain>
    </source>
</reference>
<comment type="caution">
    <text evidence="16">The sequence shown here is derived from an EMBL/GenBank/DDBJ whole genome shotgun (WGS) entry which is preliminary data.</text>
</comment>
<evidence type="ECO:0000256" key="1">
    <source>
        <dbReference type="ARBA" id="ARBA00000098"/>
    </source>
</evidence>
<evidence type="ECO:0000256" key="13">
    <source>
        <dbReference type="SAM" id="SignalP"/>
    </source>
</evidence>
<dbReference type="EMBL" id="JAMQOL010000062">
    <property type="protein sequence ID" value="MCM4083610.1"/>
    <property type="molecule type" value="Genomic_DNA"/>
</dbReference>
<comment type="catalytic activity">
    <reaction evidence="1">
        <text>Release of an N-terminal amino acid, Xaa-|-Yaa- from a peptide, amide or arylamide. Xaa is preferably Ala, but may be most amino acids including Pro (slow action). When a terminal hydrophobic residue is followed by a prolyl residue, the two may be released as an intact Xaa-Pro dipeptide.</text>
        <dbReference type="EC" id="3.4.11.2"/>
    </reaction>
</comment>
<evidence type="ECO:0000256" key="4">
    <source>
        <dbReference type="ARBA" id="ARBA00012564"/>
    </source>
</evidence>
<dbReference type="InterPro" id="IPR027268">
    <property type="entry name" value="Peptidase_M4/M1_CTD_sf"/>
</dbReference>
<comment type="similarity">
    <text evidence="3">Belongs to the peptidase M1 family.</text>
</comment>
<organism evidence="16 17">
    <name type="scientific">Paractinoplanes hotanensis</name>
    <dbReference type="NCBI Taxonomy" id="2906497"/>
    <lineage>
        <taxon>Bacteria</taxon>
        <taxon>Bacillati</taxon>
        <taxon>Actinomycetota</taxon>
        <taxon>Actinomycetes</taxon>
        <taxon>Micromonosporales</taxon>
        <taxon>Micromonosporaceae</taxon>
        <taxon>Paractinoplanes</taxon>
    </lineage>
</organism>
<feature type="signal peptide" evidence="13">
    <location>
        <begin position="1"/>
        <end position="30"/>
    </location>
</feature>
<proteinExistence type="inferred from homology"/>
<accession>A0ABT0YCU0</accession>
<dbReference type="EC" id="3.4.11.2" evidence="4"/>
<dbReference type="RefSeq" id="WP_251803310.1">
    <property type="nucleotide sequence ID" value="NZ_JAMQOL010000062.1"/>
</dbReference>
<dbReference type="Proteomes" id="UP001523216">
    <property type="component" value="Unassembled WGS sequence"/>
</dbReference>
<dbReference type="InterPro" id="IPR050344">
    <property type="entry name" value="Peptidase_M1_aminopeptidases"/>
</dbReference>
<keyword evidence="13" id="KW-0732">Signal</keyword>
<keyword evidence="7" id="KW-0479">Metal-binding</keyword>
<keyword evidence="17" id="KW-1185">Reference proteome</keyword>
<keyword evidence="9" id="KW-0862">Zinc</keyword>
<evidence type="ECO:0000313" key="16">
    <source>
        <dbReference type="EMBL" id="MCM4083610.1"/>
    </source>
</evidence>
<evidence type="ECO:0000256" key="2">
    <source>
        <dbReference type="ARBA" id="ARBA00001947"/>
    </source>
</evidence>
<dbReference type="PRINTS" id="PR00756">
    <property type="entry name" value="ALADIPTASE"/>
</dbReference>
<dbReference type="InterPro" id="IPR001930">
    <property type="entry name" value="Peptidase_M1"/>
</dbReference>
<evidence type="ECO:0000256" key="7">
    <source>
        <dbReference type="ARBA" id="ARBA00022723"/>
    </source>
</evidence>
<feature type="domain" description="Aminopeptidase N-like N-terminal" evidence="15">
    <location>
        <begin position="59"/>
        <end position="228"/>
    </location>
</feature>
<dbReference type="Pfam" id="PF01433">
    <property type="entry name" value="Peptidase_M1"/>
    <property type="match status" value="1"/>
</dbReference>
<evidence type="ECO:0000313" key="17">
    <source>
        <dbReference type="Proteomes" id="UP001523216"/>
    </source>
</evidence>
<evidence type="ECO:0000256" key="3">
    <source>
        <dbReference type="ARBA" id="ARBA00010136"/>
    </source>
</evidence>
<evidence type="ECO:0000256" key="5">
    <source>
        <dbReference type="ARBA" id="ARBA00015611"/>
    </source>
</evidence>
<protein>
    <recommendedName>
        <fullName evidence="5">Aminopeptidase N</fullName>
        <ecNumber evidence="4">3.4.11.2</ecNumber>
    </recommendedName>
    <alternativeName>
        <fullName evidence="11">Alanine aminopeptidase</fullName>
    </alternativeName>
    <alternativeName>
        <fullName evidence="12">Lysyl aminopeptidase</fullName>
    </alternativeName>
</protein>
<dbReference type="InterPro" id="IPR014782">
    <property type="entry name" value="Peptidase_M1_dom"/>
</dbReference>
<gene>
    <name evidence="16" type="ORF">LXN57_39285</name>
</gene>
<dbReference type="CDD" id="cd09603">
    <property type="entry name" value="M1_APN_like"/>
    <property type="match status" value="1"/>
</dbReference>
<evidence type="ECO:0000256" key="11">
    <source>
        <dbReference type="ARBA" id="ARBA00029811"/>
    </source>
</evidence>
<evidence type="ECO:0000256" key="10">
    <source>
        <dbReference type="ARBA" id="ARBA00023049"/>
    </source>
</evidence>
<dbReference type="SUPFAM" id="SSF63737">
    <property type="entry name" value="Leukotriene A4 hydrolase N-terminal domain"/>
    <property type="match status" value="1"/>
</dbReference>
<dbReference type="Pfam" id="PF17900">
    <property type="entry name" value="Peptidase_M1_N"/>
    <property type="match status" value="1"/>
</dbReference>
<evidence type="ECO:0000256" key="12">
    <source>
        <dbReference type="ARBA" id="ARBA00031533"/>
    </source>
</evidence>
<keyword evidence="10" id="KW-0482">Metalloprotease</keyword>
<evidence type="ECO:0000256" key="6">
    <source>
        <dbReference type="ARBA" id="ARBA00022670"/>
    </source>
</evidence>
<name>A0ABT0YCU0_9ACTN</name>
<comment type="cofactor">
    <cofactor evidence="2">
        <name>Zn(2+)</name>
        <dbReference type="ChEBI" id="CHEBI:29105"/>
    </cofactor>
</comment>
<sequence length="506" mass="54755">MRDTSTVRRLLAVGLVLTAGVATGPAAALARPSTPAAGTAGLGDRLFPMLGNGGYDVQNYDLRLNYPEKDPSQAVTGDVSITAVATQALSRFNLDFAGRGPARVDVDGKPARFTRDGEELVITPRVALKAGRGFTVTVKGFSATPEQPDPEALYGFTVTPDGTALISQPAAAHRLFPSNDHPSDKAGFTVTTDVPSGWIGVASGVATGTRSGHGRVVSTFRQRQPMATELLQVAAGDFVVRDRAPVGRVRVRDVVPRRLATQHLPKFEAEREQIRWMEQLAGPYPFDVYGSLTIDVAANTALETQTLSVYDATFTALPPANLEPTMAHELSHQWFGNSVAPAEWSDIWLNEGHATWYELLWADRIGAVEENTGSATREALFKRIYALSDSWRAEAGPVARPKSAEELADLFNINVYFGGALALYALQQKIGPVAFQRLQREWATVYRGESASTDDFIALASRSTGRDLKPFLTSWLYGTVTPPMPGHPDWAPAQNPAQLKGLRLTK</sequence>
<evidence type="ECO:0000256" key="8">
    <source>
        <dbReference type="ARBA" id="ARBA00022801"/>
    </source>
</evidence>
<dbReference type="Gene3D" id="2.60.40.1730">
    <property type="entry name" value="tricorn interacting facor f3 domain"/>
    <property type="match status" value="1"/>
</dbReference>
<evidence type="ECO:0000259" key="15">
    <source>
        <dbReference type="Pfam" id="PF17900"/>
    </source>
</evidence>
<dbReference type="Gene3D" id="1.10.390.10">
    <property type="entry name" value="Neutral Protease Domain 2"/>
    <property type="match status" value="1"/>
</dbReference>
<feature type="domain" description="Peptidase M1 membrane alanine aminopeptidase" evidence="14">
    <location>
        <begin position="268"/>
        <end position="475"/>
    </location>
</feature>
<dbReference type="SUPFAM" id="SSF55486">
    <property type="entry name" value="Metalloproteases ('zincins'), catalytic domain"/>
    <property type="match status" value="1"/>
</dbReference>
<feature type="chain" id="PRO_5045680773" description="Aminopeptidase N" evidence="13">
    <location>
        <begin position="31"/>
        <end position="506"/>
    </location>
</feature>
<dbReference type="InterPro" id="IPR045357">
    <property type="entry name" value="Aminopeptidase_N-like_N"/>
</dbReference>